<name>A0A4R1S4M4_HYDET</name>
<evidence type="ECO:0000313" key="3">
    <source>
        <dbReference type="EMBL" id="TCL74161.1"/>
    </source>
</evidence>
<evidence type="ECO:0000256" key="2">
    <source>
        <dbReference type="ARBA" id="ARBA00022649"/>
    </source>
</evidence>
<proteinExistence type="inferred from homology"/>
<dbReference type="AlphaFoldDB" id="A0A4R1S4M4"/>
<accession>A0A4R1S4M4</accession>
<organism evidence="3 4">
    <name type="scientific">Hydrogenispora ethanolica</name>
    <dbReference type="NCBI Taxonomy" id="1082276"/>
    <lineage>
        <taxon>Bacteria</taxon>
        <taxon>Bacillati</taxon>
        <taxon>Bacillota</taxon>
        <taxon>Hydrogenispora</taxon>
    </lineage>
</organism>
<dbReference type="EMBL" id="SLUN01000004">
    <property type="protein sequence ID" value="TCL74161.1"/>
    <property type="molecule type" value="Genomic_DNA"/>
</dbReference>
<dbReference type="Pfam" id="PF05016">
    <property type="entry name" value="ParE_toxin"/>
    <property type="match status" value="1"/>
</dbReference>
<dbReference type="NCBIfam" id="TIGR02385">
    <property type="entry name" value="RelE_StbE"/>
    <property type="match status" value="1"/>
</dbReference>
<protein>
    <submittedName>
        <fullName evidence="3">Addiction module RelE/StbE family toxin</fullName>
    </submittedName>
</protein>
<dbReference type="InterPro" id="IPR035093">
    <property type="entry name" value="RelE/ParE_toxin_dom_sf"/>
</dbReference>
<dbReference type="InterPro" id="IPR051803">
    <property type="entry name" value="TA_system_RelE-like_toxin"/>
</dbReference>
<evidence type="ECO:0000313" key="4">
    <source>
        <dbReference type="Proteomes" id="UP000295008"/>
    </source>
</evidence>
<sequence>MKSYRIFMTQPAVNDLRGISDYIANDLREPSLAKKLVGKIKEAVLSLGELPARHALTADENLAAQGIRWLTVDHYLIFYVVSEKKKTVTVIRILYAKRDWINLL</sequence>
<dbReference type="InterPro" id="IPR007712">
    <property type="entry name" value="RelE/ParE_toxin"/>
</dbReference>
<dbReference type="OrthoDB" id="3268478at2"/>
<gene>
    <name evidence="3" type="ORF">EDC14_100497</name>
</gene>
<evidence type="ECO:0000256" key="1">
    <source>
        <dbReference type="ARBA" id="ARBA00006226"/>
    </source>
</evidence>
<comment type="caution">
    <text evidence="3">The sequence shown here is derived from an EMBL/GenBank/DDBJ whole genome shotgun (WGS) entry which is preliminary data.</text>
</comment>
<keyword evidence="2" id="KW-1277">Toxin-antitoxin system</keyword>
<reference evidence="3 4" key="1">
    <citation type="submission" date="2019-03" db="EMBL/GenBank/DDBJ databases">
        <title>Genomic Encyclopedia of Type Strains, Phase IV (KMG-IV): sequencing the most valuable type-strain genomes for metagenomic binning, comparative biology and taxonomic classification.</title>
        <authorList>
            <person name="Goeker M."/>
        </authorList>
    </citation>
    <scope>NUCLEOTIDE SEQUENCE [LARGE SCALE GENOMIC DNA]</scope>
    <source>
        <strain evidence="3 4">LX-B</strain>
    </source>
</reference>
<dbReference type="Proteomes" id="UP000295008">
    <property type="component" value="Unassembled WGS sequence"/>
</dbReference>
<keyword evidence="4" id="KW-1185">Reference proteome</keyword>
<comment type="similarity">
    <text evidence="1">Belongs to the RelE toxin family.</text>
</comment>
<dbReference type="Gene3D" id="3.30.2310.20">
    <property type="entry name" value="RelE-like"/>
    <property type="match status" value="1"/>
</dbReference>
<dbReference type="PANTHER" id="PTHR33755">
    <property type="entry name" value="TOXIN PARE1-RELATED"/>
    <property type="match status" value="1"/>
</dbReference>
<dbReference type="SUPFAM" id="SSF143011">
    <property type="entry name" value="RelE-like"/>
    <property type="match status" value="1"/>
</dbReference>
<dbReference type="RefSeq" id="WP_132013153.1">
    <property type="nucleotide sequence ID" value="NZ_SLUN01000004.1"/>
</dbReference>